<evidence type="ECO:0000256" key="1">
    <source>
        <dbReference type="SAM" id="MobiDB-lite"/>
    </source>
</evidence>
<feature type="compositionally biased region" description="Polar residues" evidence="1">
    <location>
        <begin position="133"/>
        <end position="152"/>
    </location>
</feature>
<feature type="compositionally biased region" description="Basic residues" evidence="1">
    <location>
        <begin position="153"/>
        <end position="164"/>
    </location>
</feature>
<feature type="region of interest" description="Disordered" evidence="1">
    <location>
        <begin position="133"/>
        <end position="165"/>
    </location>
</feature>
<evidence type="ECO:0000313" key="3">
    <source>
        <dbReference type="Proteomes" id="UP001492380"/>
    </source>
</evidence>
<dbReference type="Proteomes" id="UP001492380">
    <property type="component" value="Unassembled WGS sequence"/>
</dbReference>
<name>A0ABR1YVZ2_9PEZI</name>
<keyword evidence="3" id="KW-1185">Reference proteome</keyword>
<dbReference type="EMBL" id="JBBWRZ010000003">
    <property type="protein sequence ID" value="KAK8240301.1"/>
    <property type="molecule type" value="Genomic_DNA"/>
</dbReference>
<sequence length="322" mass="35606">MTANGAAHFLAWTLLGSPSTRTIEQSLSFPQKWSLSAAGTQPTQHARSAVLFSTYQHSPHTSSHLDFEHLQRIPQEHSSLGIQSGSWFAFAFDAGVSLQTRRLSVLHPPKSISFSHSFTTQGAVERERPIFFSTPTDGRHTATSMQATTPQKRATRTQNHKKTGHNLQTDKKDFDILTSFGIDTLTTAEQKSSSFYCFSSPFCVQAFAATTCEHNMTLADQYLRAADEKFFAFVRSCVLAFVLFCERLGRYPLGDLEELAHWRVSMDVGCTGATGRTSSIWIGVKVIRKLKNWIEDQGPTVFGSAEASAGGGSIYSFLLLFT</sequence>
<organism evidence="2 3">
    <name type="scientific">Phyllosticta capitalensis</name>
    <dbReference type="NCBI Taxonomy" id="121624"/>
    <lineage>
        <taxon>Eukaryota</taxon>
        <taxon>Fungi</taxon>
        <taxon>Dikarya</taxon>
        <taxon>Ascomycota</taxon>
        <taxon>Pezizomycotina</taxon>
        <taxon>Dothideomycetes</taxon>
        <taxon>Dothideomycetes incertae sedis</taxon>
        <taxon>Botryosphaeriales</taxon>
        <taxon>Phyllostictaceae</taxon>
        <taxon>Phyllosticta</taxon>
    </lineage>
</organism>
<proteinExistence type="predicted"/>
<accession>A0ABR1YVZ2</accession>
<evidence type="ECO:0000313" key="2">
    <source>
        <dbReference type="EMBL" id="KAK8240301.1"/>
    </source>
</evidence>
<reference evidence="2 3" key="1">
    <citation type="submission" date="2024-04" db="EMBL/GenBank/DDBJ databases">
        <title>Phyllosticta paracitricarpa is synonymous to the EU quarantine fungus P. citricarpa based on phylogenomic analyses.</title>
        <authorList>
            <consortium name="Lawrence Berkeley National Laboratory"/>
            <person name="Van Ingen-Buijs V.A."/>
            <person name="Van Westerhoven A.C."/>
            <person name="Haridas S."/>
            <person name="Skiadas P."/>
            <person name="Martin F."/>
            <person name="Groenewald J.Z."/>
            <person name="Crous P.W."/>
            <person name="Seidl M.F."/>
        </authorList>
    </citation>
    <scope>NUCLEOTIDE SEQUENCE [LARGE SCALE GENOMIC DNA]</scope>
    <source>
        <strain evidence="2 3">CBS 123374</strain>
    </source>
</reference>
<gene>
    <name evidence="2" type="ORF">HDK90DRAFT_179612</name>
</gene>
<protein>
    <submittedName>
        <fullName evidence="2">Uncharacterized protein</fullName>
    </submittedName>
</protein>
<comment type="caution">
    <text evidence="2">The sequence shown here is derived from an EMBL/GenBank/DDBJ whole genome shotgun (WGS) entry which is preliminary data.</text>
</comment>